<feature type="compositionally biased region" description="Polar residues" evidence="13">
    <location>
        <begin position="8"/>
        <end position="23"/>
    </location>
</feature>
<dbReference type="FunFam" id="1.10.510.10:FF:000008">
    <property type="entry name" value="Non-specific serine/threonine protein kinase"/>
    <property type="match status" value="1"/>
</dbReference>
<dbReference type="FunFam" id="3.30.200.20:FF:000048">
    <property type="entry name" value="Non-specific serine/threonine protein kinase"/>
    <property type="match status" value="1"/>
</dbReference>
<evidence type="ECO:0000259" key="14">
    <source>
        <dbReference type="PROSITE" id="PS50011"/>
    </source>
</evidence>
<dbReference type="OrthoDB" id="63267at2759"/>
<name>A0A0A1U5I9_ENTIV</name>
<evidence type="ECO:0000259" key="15">
    <source>
        <dbReference type="PROSITE" id="PS51285"/>
    </source>
</evidence>
<evidence type="ECO:0000256" key="5">
    <source>
        <dbReference type="ARBA" id="ARBA00022679"/>
    </source>
</evidence>
<feature type="binding site" evidence="11">
    <location>
        <position position="111"/>
    </location>
    <ligand>
        <name>ATP</name>
        <dbReference type="ChEBI" id="CHEBI:30616"/>
    </ligand>
</feature>
<protein>
    <recommendedName>
        <fullName evidence="1">non-specific serine/threonine protein kinase</fullName>
        <ecNumber evidence="1">2.7.11.1</ecNumber>
    </recommendedName>
</protein>
<dbReference type="EC" id="2.7.11.1" evidence="1"/>
<reference evidence="16 17" key="1">
    <citation type="submission" date="2012-10" db="EMBL/GenBank/DDBJ databases">
        <authorList>
            <person name="Zafar N."/>
            <person name="Inman J."/>
            <person name="Hall N."/>
            <person name="Lorenzi H."/>
            <person name="Caler E."/>
        </authorList>
    </citation>
    <scope>NUCLEOTIDE SEQUENCE [LARGE SCALE GENOMIC DNA]</scope>
    <source>
        <strain evidence="16 17">IP1</strain>
    </source>
</reference>
<dbReference type="InterPro" id="IPR017441">
    <property type="entry name" value="Protein_kinase_ATP_BS"/>
</dbReference>
<dbReference type="SMART" id="SM00133">
    <property type="entry name" value="S_TK_X"/>
    <property type="match status" value="1"/>
</dbReference>
<keyword evidence="2" id="KW-0145">Chemotaxis</keyword>
<dbReference type="Proteomes" id="UP000014680">
    <property type="component" value="Unassembled WGS sequence"/>
</dbReference>
<evidence type="ECO:0000256" key="11">
    <source>
        <dbReference type="PROSITE-ProRule" id="PRU10141"/>
    </source>
</evidence>
<dbReference type="CDD" id="cd05123">
    <property type="entry name" value="STKc_AGC"/>
    <property type="match status" value="1"/>
</dbReference>
<dbReference type="GO" id="GO:0050920">
    <property type="term" value="P:regulation of chemotaxis"/>
    <property type="evidence" value="ECO:0007669"/>
    <property type="project" value="UniProtKB-ARBA"/>
</dbReference>
<feature type="compositionally biased region" description="Polar residues" evidence="13">
    <location>
        <begin position="368"/>
        <end position="378"/>
    </location>
</feature>
<dbReference type="GO" id="GO:0110094">
    <property type="term" value="P:polyphosphate-mediated signaling"/>
    <property type="evidence" value="ECO:0007669"/>
    <property type="project" value="UniProtKB-ARBA"/>
</dbReference>
<keyword evidence="4" id="KW-0597">Phosphoprotein</keyword>
<dbReference type="PROSITE" id="PS00108">
    <property type="entry name" value="PROTEIN_KINASE_ST"/>
    <property type="match status" value="1"/>
</dbReference>
<dbReference type="RefSeq" id="XP_004254881.1">
    <property type="nucleotide sequence ID" value="XM_004254833.1"/>
</dbReference>
<keyword evidence="17" id="KW-1185">Reference proteome</keyword>
<dbReference type="InterPro" id="IPR000961">
    <property type="entry name" value="AGC-kinase_C"/>
</dbReference>
<dbReference type="GO" id="GO:0031269">
    <property type="term" value="P:pseudopodium assembly"/>
    <property type="evidence" value="ECO:0007669"/>
    <property type="project" value="UniProtKB-ARBA"/>
</dbReference>
<feature type="domain" description="AGC-kinase C-terminal" evidence="15">
    <location>
        <begin position="325"/>
        <end position="395"/>
    </location>
</feature>
<keyword evidence="8 11" id="KW-0067">ATP-binding</keyword>
<accession>A0A0A1U5I9</accession>
<feature type="region of interest" description="Disordered" evidence="13">
    <location>
        <begin position="1"/>
        <end position="58"/>
    </location>
</feature>
<dbReference type="SUPFAM" id="SSF56112">
    <property type="entry name" value="Protein kinase-like (PK-like)"/>
    <property type="match status" value="1"/>
</dbReference>
<dbReference type="GO" id="GO:0106310">
    <property type="term" value="F:protein serine kinase activity"/>
    <property type="evidence" value="ECO:0007669"/>
    <property type="project" value="RHEA"/>
</dbReference>
<dbReference type="PROSITE" id="PS00107">
    <property type="entry name" value="PROTEIN_KINASE_ATP"/>
    <property type="match status" value="1"/>
</dbReference>
<dbReference type="AlphaFoldDB" id="A0A0A1U5I9"/>
<gene>
    <name evidence="16" type="ORF">EIN_222730</name>
</gene>
<dbReference type="EMBL" id="KB206756">
    <property type="protein sequence ID" value="ELP88110.1"/>
    <property type="molecule type" value="Genomic_DNA"/>
</dbReference>
<evidence type="ECO:0000256" key="2">
    <source>
        <dbReference type="ARBA" id="ARBA00022500"/>
    </source>
</evidence>
<evidence type="ECO:0000256" key="8">
    <source>
        <dbReference type="ARBA" id="ARBA00022840"/>
    </source>
</evidence>
<dbReference type="GO" id="GO:1904630">
    <property type="term" value="P:cellular response to diterpene"/>
    <property type="evidence" value="ECO:0007669"/>
    <property type="project" value="UniProtKB-ARBA"/>
</dbReference>
<keyword evidence="6 11" id="KW-0547">Nucleotide-binding</keyword>
<dbReference type="Gene3D" id="1.10.510.10">
    <property type="entry name" value="Transferase(Phosphotransferase) domain 1"/>
    <property type="match status" value="1"/>
</dbReference>
<dbReference type="GO" id="GO:0004691">
    <property type="term" value="F:cAMP-dependent protein kinase activity"/>
    <property type="evidence" value="ECO:0007669"/>
    <property type="project" value="UniProtKB-ARBA"/>
</dbReference>
<dbReference type="VEuPathDB" id="AmoebaDB:EIN_222730"/>
<evidence type="ECO:0000256" key="4">
    <source>
        <dbReference type="ARBA" id="ARBA00022553"/>
    </source>
</evidence>
<dbReference type="InterPro" id="IPR008271">
    <property type="entry name" value="Ser/Thr_kinase_AS"/>
</dbReference>
<dbReference type="PROSITE" id="PS51285">
    <property type="entry name" value="AGC_KINASE_CTER"/>
    <property type="match status" value="1"/>
</dbReference>
<sequence length="397" mass="45214">MGCIGSKPKSNTNSRKPSATGSEKPQPVSVKEQNSTQPKQQEQNTTTEPPNDADDDYEEIVNKGPKKVTQDDFELLQVIGRGSFGKVMLVRKKDDRKIYAMKVLRKDVVKKRNQVDHTKSEKEVLTKIHHPFIVQLHYAFQTKEKLYMIMDFANGGELFHHLKNEQRFDEPRAKFYAAEIGLVLHYIHSQGIIYRDLKPENILLDSTGHVVITDFGLSKELGQGKETKTFCGTPDYLAPEILKGVGHGVGVDWWSLGILIYEMLVGIPPFYDEDVSIMYQKILKSQPQFPKNLSYEAKCVVMGLLEKEPEERLTGEEFMKMDWFKDIDFDKLLKKEISPPWVPPVKDEIETTQIDEEFIDEKAEDTPPNGNTPANPDNTFEGFTFVQNTALGENGTN</sequence>
<dbReference type="GO" id="GO:0043327">
    <property type="term" value="P:chemotaxis to cAMP"/>
    <property type="evidence" value="ECO:0007669"/>
    <property type="project" value="UniProtKB-ARBA"/>
</dbReference>
<dbReference type="GeneID" id="14887246"/>
<dbReference type="GO" id="GO:0046580">
    <property type="term" value="P:negative regulation of Ras protein signal transduction"/>
    <property type="evidence" value="ECO:0007669"/>
    <property type="project" value="UniProtKB-ARBA"/>
</dbReference>
<feature type="compositionally biased region" description="Polar residues" evidence="13">
    <location>
        <begin position="31"/>
        <end position="49"/>
    </location>
</feature>
<dbReference type="PROSITE" id="PS50011">
    <property type="entry name" value="PROTEIN_KINASE_DOM"/>
    <property type="match status" value="1"/>
</dbReference>
<proteinExistence type="inferred from homology"/>
<organism evidence="16 17">
    <name type="scientific">Entamoeba invadens IP1</name>
    <dbReference type="NCBI Taxonomy" id="370355"/>
    <lineage>
        <taxon>Eukaryota</taxon>
        <taxon>Amoebozoa</taxon>
        <taxon>Evosea</taxon>
        <taxon>Archamoebae</taxon>
        <taxon>Mastigamoebida</taxon>
        <taxon>Entamoebidae</taxon>
        <taxon>Entamoeba</taxon>
    </lineage>
</organism>
<evidence type="ECO:0000256" key="9">
    <source>
        <dbReference type="ARBA" id="ARBA00047899"/>
    </source>
</evidence>
<keyword evidence="7 16" id="KW-0418">Kinase</keyword>
<dbReference type="GO" id="GO:0032060">
    <property type="term" value="P:bleb assembly"/>
    <property type="evidence" value="ECO:0007669"/>
    <property type="project" value="UniProtKB-ARBA"/>
</dbReference>
<dbReference type="InterPro" id="IPR000719">
    <property type="entry name" value="Prot_kinase_dom"/>
</dbReference>
<dbReference type="GO" id="GO:0005524">
    <property type="term" value="F:ATP binding"/>
    <property type="evidence" value="ECO:0007669"/>
    <property type="project" value="UniProtKB-UniRule"/>
</dbReference>
<dbReference type="SMART" id="SM00220">
    <property type="entry name" value="S_TKc"/>
    <property type="match status" value="1"/>
</dbReference>
<evidence type="ECO:0000256" key="13">
    <source>
        <dbReference type="SAM" id="MobiDB-lite"/>
    </source>
</evidence>
<dbReference type="OMA" id="RTMMFRN"/>
<feature type="region of interest" description="Disordered" evidence="13">
    <location>
        <begin position="359"/>
        <end position="381"/>
    </location>
</feature>
<keyword evidence="3 12" id="KW-0723">Serine/threonine-protein kinase</keyword>
<evidence type="ECO:0000313" key="17">
    <source>
        <dbReference type="Proteomes" id="UP000014680"/>
    </source>
</evidence>
<feature type="domain" description="Protein kinase" evidence="14">
    <location>
        <begin position="73"/>
        <end position="324"/>
    </location>
</feature>
<dbReference type="GO" id="GO:0030334">
    <property type="term" value="P:regulation of cell migration"/>
    <property type="evidence" value="ECO:0007669"/>
    <property type="project" value="UniProtKB-ARBA"/>
</dbReference>
<evidence type="ECO:0000256" key="6">
    <source>
        <dbReference type="ARBA" id="ARBA00022741"/>
    </source>
</evidence>
<dbReference type="KEGG" id="eiv:EIN_222730"/>
<dbReference type="Pfam" id="PF00069">
    <property type="entry name" value="Pkinase"/>
    <property type="match status" value="1"/>
</dbReference>
<evidence type="ECO:0000256" key="1">
    <source>
        <dbReference type="ARBA" id="ARBA00012513"/>
    </source>
</evidence>
<evidence type="ECO:0000256" key="10">
    <source>
        <dbReference type="ARBA" id="ARBA00048679"/>
    </source>
</evidence>
<dbReference type="PANTHER" id="PTHR24351">
    <property type="entry name" value="RIBOSOMAL PROTEIN S6 KINASE"/>
    <property type="match status" value="1"/>
</dbReference>
<comment type="catalytic activity">
    <reaction evidence="9">
        <text>L-threonyl-[protein] + ATP = O-phospho-L-threonyl-[protein] + ADP + H(+)</text>
        <dbReference type="Rhea" id="RHEA:46608"/>
        <dbReference type="Rhea" id="RHEA-COMP:11060"/>
        <dbReference type="Rhea" id="RHEA-COMP:11605"/>
        <dbReference type="ChEBI" id="CHEBI:15378"/>
        <dbReference type="ChEBI" id="CHEBI:30013"/>
        <dbReference type="ChEBI" id="CHEBI:30616"/>
        <dbReference type="ChEBI" id="CHEBI:61977"/>
        <dbReference type="ChEBI" id="CHEBI:456216"/>
        <dbReference type="EC" id="2.7.11.1"/>
    </reaction>
</comment>
<evidence type="ECO:0000256" key="3">
    <source>
        <dbReference type="ARBA" id="ARBA00022527"/>
    </source>
</evidence>
<dbReference type="GO" id="GO:1905303">
    <property type="term" value="P:positive regulation of macropinocytosis"/>
    <property type="evidence" value="ECO:0007669"/>
    <property type="project" value="UniProtKB-ARBA"/>
</dbReference>
<dbReference type="Gene3D" id="3.30.200.20">
    <property type="entry name" value="Phosphorylase Kinase, domain 1"/>
    <property type="match status" value="1"/>
</dbReference>
<dbReference type="InterPro" id="IPR011009">
    <property type="entry name" value="Kinase-like_dom_sf"/>
</dbReference>
<evidence type="ECO:0000256" key="7">
    <source>
        <dbReference type="ARBA" id="ARBA00022777"/>
    </source>
</evidence>
<comment type="similarity">
    <text evidence="12">Belongs to the protein kinase superfamily.</text>
</comment>
<comment type="catalytic activity">
    <reaction evidence="10">
        <text>L-seryl-[protein] + ATP = O-phospho-L-seryl-[protein] + ADP + H(+)</text>
        <dbReference type="Rhea" id="RHEA:17989"/>
        <dbReference type="Rhea" id="RHEA-COMP:9863"/>
        <dbReference type="Rhea" id="RHEA-COMP:11604"/>
        <dbReference type="ChEBI" id="CHEBI:15378"/>
        <dbReference type="ChEBI" id="CHEBI:29999"/>
        <dbReference type="ChEBI" id="CHEBI:30616"/>
        <dbReference type="ChEBI" id="CHEBI:83421"/>
        <dbReference type="ChEBI" id="CHEBI:456216"/>
        <dbReference type="EC" id="2.7.11.1"/>
    </reaction>
</comment>
<evidence type="ECO:0000256" key="12">
    <source>
        <dbReference type="RuleBase" id="RU000304"/>
    </source>
</evidence>
<evidence type="ECO:0000313" key="16">
    <source>
        <dbReference type="EMBL" id="ELP88110.1"/>
    </source>
</evidence>
<dbReference type="InterPro" id="IPR045270">
    <property type="entry name" value="STKc_AGC"/>
</dbReference>
<keyword evidence="5 16" id="KW-0808">Transferase</keyword>